<organism evidence="1 2">
    <name type="scientific">Aminirod propionatiphilus</name>
    <dbReference type="NCBI Taxonomy" id="3415223"/>
    <lineage>
        <taxon>Bacteria</taxon>
        <taxon>Thermotogati</taxon>
        <taxon>Synergistota</taxon>
        <taxon>Synergistia</taxon>
        <taxon>Synergistales</taxon>
        <taxon>Aminiphilaceae</taxon>
        <taxon>Aminirod</taxon>
    </lineage>
</organism>
<protein>
    <submittedName>
        <fullName evidence="1">Uncharacterized protein</fullName>
    </submittedName>
</protein>
<reference evidence="1" key="1">
    <citation type="submission" date="2021-05" db="EMBL/GenBank/DDBJ databases">
        <title>An isolated secondary fermenter in methanogenic hydrocarbon-degrading communities.</title>
        <authorList>
            <person name="Liu Y.-F."/>
            <person name="Liu Z.-l."/>
        </authorList>
    </citation>
    <scope>NUCLEOTIDE SEQUENCE</scope>
    <source>
        <strain evidence="1">L-13</strain>
    </source>
</reference>
<proteinExistence type="predicted"/>
<evidence type="ECO:0000313" key="2">
    <source>
        <dbReference type="Proteomes" id="UP000682204"/>
    </source>
</evidence>
<dbReference type="Proteomes" id="UP000682204">
    <property type="component" value="Chromosome"/>
</dbReference>
<dbReference type="EMBL" id="CP074691">
    <property type="protein sequence ID" value="QVL37039.1"/>
    <property type="molecule type" value="Genomic_DNA"/>
</dbReference>
<keyword evidence="2" id="KW-1185">Reference proteome</keyword>
<accession>A0ACD1DYJ4</accession>
<evidence type="ECO:0000313" key="1">
    <source>
        <dbReference type="EMBL" id="QVL37039.1"/>
    </source>
</evidence>
<gene>
    <name evidence="1" type="ORF">KIH16_04520</name>
</gene>
<sequence>MQNKRILIIVGAVALILGAAVAFLSPSPSVEQAETAVDQSLKDLRDQVSKLSETVEVLSAQADKKAVVIREKVRAEVVHLSPDGVCIALNDELRSFRGICVDPPGADGHGD</sequence>
<name>A0ACD1DYJ4_9BACT</name>